<name>A0AA38KSC8_9AGAR</name>
<feature type="compositionally biased region" description="Basic and acidic residues" evidence="1">
    <location>
        <begin position="1"/>
        <end position="30"/>
    </location>
</feature>
<feature type="region of interest" description="Disordered" evidence="1">
    <location>
        <begin position="1"/>
        <end position="151"/>
    </location>
</feature>
<evidence type="ECO:0000313" key="4">
    <source>
        <dbReference type="Proteomes" id="UP001163798"/>
    </source>
</evidence>
<dbReference type="EMBL" id="MU793269">
    <property type="protein sequence ID" value="KAJ3788864.1"/>
    <property type="molecule type" value="Genomic_DNA"/>
</dbReference>
<dbReference type="Pfam" id="PF10180">
    <property type="entry name" value="WKF"/>
    <property type="match status" value="1"/>
</dbReference>
<organism evidence="3 4">
    <name type="scientific">Lentinula aff. detonsa</name>
    <dbReference type="NCBI Taxonomy" id="2804958"/>
    <lineage>
        <taxon>Eukaryota</taxon>
        <taxon>Fungi</taxon>
        <taxon>Dikarya</taxon>
        <taxon>Basidiomycota</taxon>
        <taxon>Agaricomycotina</taxon>
        <taxon>Agaricomycetes</taxon>
        <taxon>Agaricomycetidae</taxon>
        <taxon>Agaricales</taxon>
        <taxon>Marasmiineae</taxon>
        <taxon>Omphalotaceae</taxon>
        <taxon>Lentinula</taxon>
    </lineage>
</organism>
<reference evidence="3" key="1">
    <citation type="submission" date="2022-08" db="EMBL/GenBank/DDBJ databases">
        <authorList>
            <consortium name="DOE Joint Genome Institute"/>
            <person name="Min B."/>
            <person name="Riley R."/>
            <person name="Sierra-Patev S."/>
            <person name="Naranjo-Ortiz M."/>
            <person name="Looney B."/>
            <person name="Konkel Z."/>
            <person name="Slot J.C."/>
            <person name="Sakamoto Y."/>
            <person name="Steenwyk J.L."/>
            <person name="Rokas A."/>
            <person name="Carro J."/>
            <person name="Camarero S."/>
            <person name="Ferreira P."/>
            <person name="Molpeceres G."/>
            <person name="Ruiz-Duenas F.J."/>
            <person name="Serrano A."/>
            <person name="Henrissat B."/>
            <person name="Drula E."/>
            <person name="Hughes K.W."/>
            <person name="Mata J.L."/>
            <person name="Ishikawa N.K."/>
            <person name="Vargas-Isla R."/>
            <person name="Ushijima S."/>
            <person name="Smith C.A."/>
            <person name="Ahrendt S."/>
            <person name="Andreopoulos W."/>
            <person name="He G."/>
            <person name="Labutti K."/>
            <person name="Lipzen A."/>
            <person name="Ng V."/>
            <person name="Sandor L."/>
            <person name="Barry K."/>
            <person name="Martinez A.T."/>
            <person name="Xiao Y."/>
            <person name="Gibbons J.G."/>
            <person name="Terashima K."/>
            <person name="Hibbett D.S."/>
            <person name="Grigoriev I.V."/>
        </authorList>
    </citation>
    <scope>NUCLEOTIDE SEQUENCE</scope>
    <source>
        <strain evidence="3">TFB10291</strain>
    </source>
</reference>
<dbReference type="PANTHER" id="PTHR22306:SF2">
    <property type="entry name" value="CHROMOSOME 7 OPEN READING FRAME 50"/>
    <property type="match status" value="1"/>
</dbReference>
<feature type="compositionally biased region" description="Basic and acidic residues" evidence="1">
    <location>
        <begin position="50"/>
        <end position="64"/>
    </location>
</feature>
<dbReference type="InterPro" id="IPR019327">
    <property type="entry name" value="WKF"/>
</dbReference>
<comment type="caution">
    <text evidence="3">The sequence shown here is derived from an EMBL/GenBank/DDBJ whole genome shotgun (WGS) entry which is preliminary data.</text>
</comment>
<feature type="compositionally biased region" description="Acidic residues" evidence="1">
    <location>
        <begin position="72"/>
        <end position="83"/>
    </location>
</feature>
<protein>
    <recommendedName>
        <fullName evidence="2">WKF domain-containing protein</fullName>
    </recommendedName>
</protein>
<evidence type="ECO:0000259" key="2">
    <source>
        <dbReference type="Pfam" id="PF10180"/>
    </source>
</evidence>
<gene>
    <name evidence="3" type="ORF">GGU10DRAFT_345200</name>
</gene>
<dbReference type="PANTHER" id="PTHR22306">
    <property type="entry name" value="CHROMOSOME 7 OPEN READING FRAME 50"/>
    <property type="match status" value="1"/>
</dbReference>
<evidence type="ECO:0000256" key="1">
    <source>
        <dbReference type="SAM" id="MobiDB-lite"/>
    </source>
</evidence>
<dbReference type="AlphaFoldDB" id="A0AA38KSC8"/>
<dbReference type="Proteomes" id="UP001163798">
    <property type="component" value="Unassembled WGS sequence"/>
</dbReference>
<sequence length="278" mass="32040">MSAVTPDKERRNKKDKKLDDLNLRPVDSEKIATGNNEMDVQKKRKKVKRAEKVQDKRSDKEEVSRSAALEQPDVDTVEQEDEVSPEKKKEKKRRKISELDAEGAPTKRKKKRKREDSENADTDDTLQAEKPKEKKSRNKTGFLDPAEEPSLSAQAQKALSYAFQQFRKPSKWKFQKARQNWIIRNWVTENIPDSQIPLVLKYLSNVQGNIRENLTKTCELIISTENSNPASPSVVTERNDDRDEDEMTQLTKQAIYPMKLIRAKAMLAALKDKTECAQ</sequence>
<evidence type="ECO:0000313" key="3">
    <source>
        <dbReference type="EMBL" id="KAJ3788864.1"/>
    </source>
</evidence>
<accession>A0AA38KSC8</accession>
<proteinExistence type="predicted"/>
<keyword evidence="4" id="KW-1185">Reference proteome</keyword>
<feature type="domain" description="WKF" evidence="2">
    <location>
        <begin position="161"/>
        <end position="219"/>
    </location>
</feature>